<sequence length="273" mass="28610">MGGPPGRHPSGPPWLWPARTFAAGPRVLPRWQRGRAARPPPKRAGVAVASPRLHFRPRGPSSVAARGGLPSRWLGGPARLRLACAPGSGPGGLPRQRCRQAARPLPEHAAAAVAGPRLCPRGPFRGDGVGRRPGCHPSGQPWLRVAHAFVLQGPFLVGSTGGRPGRHPSRLPRPRAAHTFAAGPGIPLRWRRGGGLPGRRWGGPAQRCPARNGAQTPWGAFPVVAAWGGCPGAAQWLPEWACEATASPQRDPGFPGRRHGIGHGPRPGPAAAR</sequence>
<accession>A0AA97KSW0</accession>
<gene>
    <name evidence="3" type="primary">LOC129326252</name>
</gene>
<reference evidence="3" key="1">
    <citation type="submission" date="2025-08" db="UniProtKB">
        <authorList>
            <consortium name="RefSeq"/>
        </authorList>
    </citation>
    <scope>IDENTIFICATION</scope>
    <source>
        <tissue evidence="3">Blood</tissue>
    </source>
</reference>
<dbReference type="KEGG" id="emc:129326252"/>
<keyword evidence="2" id="KW-1185">Reference proteome</keyword>
<proteinExistence type="predicted"/>
<dbReference type="Proteomes" id="UP001190640">
    <property type="component" value="Chromosome 3"/>
</dbReference>
<dbReference type="GeneID" id="129326252"/>
<evidence type="ECO:0000313" key="2">
    <source>
        <dbReference type="Proteomes" id="UP001190640"/>
    </source>
</evidence>
<feature type="region of interest" description="Disordered" evidence="1">
    <location>
        <begin position="245"/>
        <end position="273"/>
    </location>
</feature>
<evidence type="ECO:0000256" key="1">
    <source>
        <dbReference type="SAM" id="MobiDB-lite"/>
    </source>
</evidence>
<evidence type="ECO:0000313" key="3">
    <source>
        <dbReference type="RefSeq" id="XP_054830390.1"/>
    </source>
</evidence>
<protein>
    <submittedName>
        <fullName evidence="3">Proline-rich protein 2-like</fullName>
    </submittedName>
</protein>
<feature type="region of interest" description="Disordered" evidence="1">
    <location>
        <begin position="32"/>
        <end position="68"/>
    </location>
</feature>
<dbReference type="RefSeq" id="XP_054830390.1">
    <property type="nucleotide sequence ID" value="XM_054974415.1"/>
</dbReference>
<name>A0AA97KSW0_EUBMA</name>
<organism evidence="2 3">
    <name type="scientific">Eublepharis macularius</name>
    <name type="common">Leopard gecko</name>
    <name type="synonym">Cyrtodactylus macularius</name>
    <dbReference type="NCBI Taxonomy" id="481883"/>
    <lineage>
        <taxon>Eukaryota</taxon>
        <taxon>Metazoa</taxon>
        <taxon>Chordata</taxon>
        <taxon>Craniata</taxon>
        <taxon>Vertebrata</taxon>
        <taxon>Euteleostomi</taxon>
        <taxon>Lepidosauria</taxon>
        <taxon>Squamata</taxon>
        <taxon>Bifurcata</taxon>
        <taxon>Gekkota</taxon>
        <taxon>Eublepharidae</taxon>
        <taxon>Eublepharinae</taxon>
        <taxon>Eublepharis</taxon>
    </lineage>
</organism>
<dbReference type="AlphaFoldDB" id="A0AA97KSW0"/>